<dbReference type="PANTHER" id="PTHR34613">
    <property type="entry name" value="SLL0800 PROTEIN"/>
    <property type="match status" value="1"/>
</dbReference>
<reference evidence="1 2" key="1">
    <citation type="submission" date="2020-08" db="EMBL/GenBank/DDBJ databases">
        <title>Sequencing the genomes of 1000 actinobacteria strains.</title>
        <authorList>
            <person name="Klenk H.-P."/>
        </authorList>
    </citation>
    <scope>NUCLEOTIDE SEQUENCE [LARGE SCALE GENOMIC DNA]</scope>
    <source>
        <strain evidence="1 2">DSM 44320</strain>
    </source>
</reference>
<sequence length="259" mass="28229">MSIVLDLMLARPVAVVKACVDDAQAAGSAEVILRRPEGAVISVGSQVVLLALQMSEAPSRRESWARQVAELWLDYRCAVNLVVLCPDDRVAAWAAERIITGFHGYELRPRVFAPGGLSSLSASEYPELAIVLAMLPGLGGQAAESWWMPPRRMADSFTDFYQAASGEAQRTLVEALDAAVGAEYADLLTYLRDWVRGFNEGRAESVLRVLEIRGMTVPDDVAARVRACMDTEQLRDWLIRAIAADSVDELLPEAAPGSR</sequence>
<dbReference type="Proteomes" id="UP000579945">
    <property type="component" value="Unassembled WGS sequence"/>
</dbReference>
<dbReference type="PANTHER" id="PTHR34613:SF1">
    <property type="entry name" value="SLL6017 PROTEIN"/>
    <property type="match status" value="1"/>
</dbReference>
<evidence type="ECO:0000313" key="1">
    <source>
        <dbReference type="EMBL" id="MBB3730781.1"/>
    </source>
</evidence>
<protein>
    <submittedName>
        <fullName evidence="1">Uncharacterized protein</fullName>
    </submittedName>
</protein>
<comment type="caution">
    <text evidence="1">The sequence shown here is derived from an EMBL/GenBank/DDBJ whole genome shotgun (WGS) entry which is preliminary data.</text>
</comment>
<dbReference type="EMBL" id="JACIBV010000001">
    <property type="protein sequence ID" value="MBB3730781.1"/>
    <property type="molecule type" value="Genomic_DNA"/>
</dbReference>
<proteinExistence type="predicted"/>
<dbReference type="GeneID" id="95392910"/>
<organism evidence="1 2">
    <name type="scientific">Nonomuraea dietziae</name>
    <dbReference type="NCBI Taxonomy" id="65515"/>
    <lineage>
        <taxon>Bacteria</taxon>
        <taxon>Bacillati</taxon>
        <taxon>Actinomycetota</taxon>
        <taxon>Actinomycetes</taxon>
        <taxon>Streptosporangiales</taxon>
        <taxon>Streptosporangiaceae</taxon>
        <taxon>Nonomuraea</taxon>
    </lineage>
</organism>
<name>A0A7W5V9T1_9ACTN</name>
<keyword evidence="2" id="KW-1185">Reference proteome</keyword>
<accession>A0A7W5V9T1</accession>
<evidence type="ECO:0000313" key="2">
    <source>
        <dbReference type="Proteomes" id="UP000579945"/>
    </source>
</evidence>
<dbReference type="AlphaFoldDB" id="A0A7W5V9T1"/>
<dbReference type="RefSeq" id="WP_183655891.1">
    <property type="nucleotide sequence ID" value="NZ_JACIBV010000001.1"/>
</dbReference>
<gene>
    <name evidence="1" type="ORF">FHR33_006641</name>
</gene>